<dbReference type="PROSITE" id="PS51186">
    <property type="entry name" value="GNAT"/>
    <property type="match status" value="2"/>
</dbReference>
<dbReference type="AlphaFoldDB" id="A0A8J7KFN2"/>
<name>A0A8J7KFN2_9ACTN</name>
<protein>
    <submittedName>
        <fullName evidence="4">GNAT superfamily N-acetyltransferase</fullName>
    </submittedName>
</protein>
<dbReference type="Pfam" id="PF00583">
    <property type="entry name" value="Acetyltransf_1"/>
    <property type="match status" value="2"/>
</dbReference>
<gene>
    <name evidence="4" type="ORF">IW245_002604</name>
</gene>
<reference evidence="4" key="1">
    <citation type="submission" date="2020-11" db="EMBL/GenBank/DDBJ databases">
        <title>Sequencing the genomes of 1000 actinobacteria strains.</title>
        <authorList>
            <person name="Klenk H.-P."/>
        </authorList>
    </citation>
    <scope>NUCLEOTIDE SEQUENCE</scope>
    <source>
        <strain evidence="4">DSM 45356</strain>
    </source>
</reference>
<dbReference type="Gene3D" id="3.40.630.30">
    <property type="match status" value="2"/>
</dbReference>
<proteinExistence type="predicted"/>
<comment type="caution">
    <text evidence="4">The sequence shown here is derived from an EMBL/GenBank/DDBJ whole genome shotgun (WGS) entry which is preliminary data.</text>
</comment>
<accession>A0A8J7KFN2</accession>
<keyword evidence="2" id="KW-0012">Acyltransferase</keyword>
<evidence type="ECO:0000259" key="3">
    <source>
        <dbReference type="PROSITE" id="PS51186"/>
    </source>
</evidence>
<dbReference type="Proteomes" id="UP000622552">
    <property type="component" value="Unassembled WGS sequence"/>
</dbReference>
<dbReference type="InterPro" id="IPR016181">
    <property type="entry name" value="Acyl_CoA_acyltransferase"/>
</dbReference>
<dbReference type="EMBL" id="JADOUF010000001">
    <property type="protein sequence ID" value="MBG6136410.1"/>
    <property type="molecule type" value="Genomic_DNA"/>
</dbReference>
<dbReference type="GO" id="GO:0016747">
    <property type="term" value="F:acyltransferase activity, transferring groups other than amino-acyl groups"/>
    <property type="evidence" value="ECO:0007669"/>
    <property type="project" value="InterPro"/>
</dbReference>
<keyword evidence="1" id="KW-0808">Transferase</keyword>
<evidence type="ECO:0000313" key="4">
    <source>
        <dbReference type="EMBL" id="MBG6136410.1"/>
    </source>
</evidence>
<organism evidence="4 5">
    <name type="scientific">Longispora fulva</name>
    <dbReference type="NCBI Taxonomy" id="619741"/>
    <lineage>
        <taxon>Bacteria</taxon>
        <taxon>Bacillati</taxon>
        <taxon>Actinomycetota</taxon>
        <taxon>Actinomycetes</taxon>
        <taxon>Micromonosporales</taxon>
        <taxon>Micromonosporaceae</taxon>
        <taxon>Longispora</taxon>
    </lineage>
</organism>
<evidence type="ECO:0000313" key="5">
    <source>
        <dbReference type="Proteomes" id="UP000622552"/>
    </source>
</evidence>
<dbReference type="InterPro" id="IPR000182">
    <property type="entry name" value="GNAT_dom"/>
</dbReference>
<evidence type="ECO:0000256" key="1">
    <source>
        <dbReference type="ARBA" id="ARBA00022679"/>
    </source>
</evidence>
<feature type="domain" description="N-acetyltransferase" evidence="3">
    <location>
        <begin position="137"/>
        <end position="284"/>
    </location>
</feature>
<dbReference type="RefSeq" id="WP_231398783.1">
    <property type="nucleotide sequence ID" value="NZ_BONS01000015.1"/>
</dbReference>
<dbReference type="SUPFAM" id="SSF55729">
    <property type="entry name" value="Acyl-CoA N-acyltransferases (Nat)"/>
    <property type="match status" value="2"/>
</dbReference>
<dbReference type="InterPro" id="IPR050832">
    <property type="entry name" value="Bact_Acetyltransf"/>
</dbReference>
<feature type="domain" description="N-acetyltransferase" evidence="3">
    <location>
        <begin position="1"/>
        <end position="134"/>
    </location>
</feature>
<evidence type="ECO:0000256" key="2">
    <source>
        <dbReference type="ARBA" id="ARBA00023315"/>
    </source>
</evidence>
<sequence>MDFEAWRQVRIAVLPYERCPSVEELRAVMVPERLMLLAEVDGELAGSGLADKSHLAGVAGVAPRVLPAFRRRGVGGAVLRELAEHCLTIGVPHVGASADDPGSVAFAEAFGFVEVDREVEQVRKIGVEPEPELPVGLTVVSLAERPELWAAAFDTLGRQAVSDFAVDRPIEVTAEEWERDWKGEPAGTFMALAGDEIVGTAGLTLDPDQPNRAEHALTAVGRHWRGRGVASALKRLTLHWASQNGLTEVYTWTQRGNENMRQLNEHLGYEYRTVSVRVRRELPL</sequence>
<dbReference type="PANTHER" id="PTHR43877">
    <property type="entry name" value="AMINOALKYLPHOSPHONATE N-ACETYLTRANSFERASE-RELATED-RELATED"/>
    <property type="match status" value="1"/>
</dbReference>
<dbReference type="CDD" id="cd04301">
    <property type="entry name" value="NAT_SF"/>
    <property type="match status" value="2"/>
</dbReference>
<keyword evidence="5" id="KW-1185">Reference proteome</keyword>